<dbReference type="RefSeq" id="WP_224189541.1">
    <property type="nucleotide sequence ID" value="NZ_JAIRAU010000001.1"/>
</dbReference>
<keyword evidence="3" id="KW-1185">Reference proteome</keyword>
<organism evidence="2 3">
    <name type="scientific">Nannocystis pusilla</name>
    <dbReference type="NCBI Taxonomy" id="889268"/>
    <lineage>
        <taxon>Bacteria</taxon>
        <taxon>Pseudomonadati</taxon>
        <taxon>Myxococcota</taxon>
        <taxon>Polyangia</taxon>
        <taxon>Nannocystales</taxon>
        <taxon>Nannocystaceae</taxon>
        <taxon>Nannocystis</taxon>
    </lineage>
</organism>
<name>A0ABS7THS7_9BACT</name>
<feature type="region of interest" description="Disordered" evidence="1">
    <location>
        <begin position="1"/>
        <end position="28"/>
    </location>
</feature>
<accession>A0ABS7THS7</accession>
<evidence type="ECO:0000313" key="2">
    <source>
        <dbReference type="EMBL" id="MBZ5707778.1"/>
    </source>
</evidence>
<evidence type="ECO:0000256" key="1">
    <source>
        <dbReference type="SAM" id="MobiDB-lite"/>
    </source>
</evidence>
<gene>
    <name evidence="2" type="ORF">K7C98_00805</name>
</gene>
<evidence type="ECO:0000313" key="3">
    <source>
        <dbReference type="Proteomes" id="UP001139031"/>
    </source>
</evidence>
<feature type="compositionally biased region" description="Basic and acidic residues" evidence="1">
    <location>
        <begin position="9"/>
        <end position="27"/>
    </location>
</feature>
<dbReference type="EMBL" id="JAIRAU010000001">
    <property type="protein sequence ID" value="MBZ5707778.1"/>
    <property type="molecule type" value="Genomic_DNA"/>
</dbReference>
<feature type="compositionally biased region" description="Low complexity" evidence="1">
    <location>
        <begin position="51"/>
        <end position="71"/>
    </location>
</feature>
<comment type="caution">
    <text evidence="2">The sequence shown here is derived from an EMBL/GenBank/DDBJ whole genome shotgun (WGS) entry which is preliminary data.</text>
</comment>
<feature type="region of interest" description="Disordered" evidence="1">
    <location>
        <begin position="50"/>
        <end position="78"/>
    </location>
</feature>
<proteinExistence type="predicted"/>
<dbReference type="Proteomes" id="UP001139031">
    <property type="component" value="Unassembled WGS sequence"/>
</dbReference>
<protein>
    <submittedName>
        <fullName evidence="2">Uncharacterized protein</fullName>
    </submittedName>
</protein>
<reference evidence="2" key="1">
    <citation type="submission" date="2021-08" db="EMBL/GenBank/DDBJ databases">
        <authorList>
            <person name="Stevens D.C."/>
        </authorList>
    </citation>
    <scope>NUCLEOTIDE SEQUENCE</scope>
    <source>
        <strain evidence="2">DSM 53165</strain>
    </source>
</reference>
<sequence length="456" mass="47970">MSTRAPRPGHGDLRSLARCRAGRDARRQPRIATGLAVGALVHLACEPRPATPTADAPVVPAAPGSTPRPARASPPPAPAVVPDAYQLGPLDYAASSTGVLLAWSRRRDDAGEIVVQSLDRRGVPQGGPRLVLRSDGEVVDLALSTAGGGAWIAYVAALEFDPPAGLVGAVALADDLSATSAPLVLDRFSHEALVAWDSERVRVQALGRGTAIVAALGAAVACRDRVRGGQRPCPGYHMYRIDGAAFVEVAQVGVDGGQSDMGALLDVGAGHLLDVWAWHGGPSHAGIYLPRGAGKAATPKFRRIDCRPPIRRGFDGAALVTFCADDLDARCHLAVGPGDDDACDRFHAVDLADRVLTPRQQPHGPAITSQQLRCHDGHPVLDIAWKGGQRRLDPQAPRAALDLRPEIGVWTGELGVRVAADGRIDRFRCDEDRLVESTEPAAPAFVDLAAAARELK</sequence>